<evidence type="ECO:0000313" key="3">
    <source>
        <dbReference type="RefSeq" id="XP_064074433.1"/>
    </source>
</evidence>
<dbReference type="Pfam" id="PF00078">
    <property type="entry name" value="RVT_1"/>
    <property type="match status" value="1"/>
</dbReference>
<dbReference type="CDD" id="cd01650">
    <property type="entry name" value="RT_nLTR_like"/>
    <property type="match status" value="1"/>
</dbReference>
<dbReference type="GeneID" id="135193915"/>
<keyword evidence="2" id="KW-1185">Reference proteome</keyword>
<dbReference type="PROSITE" id="PS50878">
    <property type="entry name" value="RT_POL"/>
    <property type="match status" value="1"/>
</dbReference>
<dbReference type="RefSeq" id="XP_064074433.1">
    <property type="nucleotide sequence ID" value="XM_064218363.1"/>
</dbReference>
<dbReference type="SUPFAM" id="SSF56672">
    <property type="entry name" value="DNA/RNA polymerases"/>
    <property type="match status" value="1"/>
</dbReference>
<reference evidence="3" key="1">
    <citation type="submission" date="2025-08" db="UniProtKB">
        <authorList>
            <consortium name="RefSeq"/>
        </authorList>
    </citation>
    <scope>IDENTIFICATION</scope>
    <source>
        <tissue evidence="3">Whole body</tissue>
    </source>
</reference>
<dbReference type="InterPro" id="IPR043128">
    <property type="entry name" value="Rev_trsase/Diguanyl_cyclase"/>
</dbReference>
<dbReference type="Gene3D" id="3.30.70.270">
    <property type="match status" value="1"/>
</dbReference>
<proteinExistence type="predicted"/>
<protein>
    <submittedName>
        <fullName evidence="3">Uncharacterized protein LOC135193915</fullName>
    </submittedName>
</protein>
<dbReference type="InterPro" id="IPR043502">
    <property type="entry name" value="DNA/RNA_pol_sf"/>
</dbReference>
<dbReference type="PANTHER" id="PTHR47027">
    <property type="entry name" value="REVERSE TRANSCRIPTASE DOMAIN-CONTAINING PROTEIN"/>
    <property type="match status" value="1"/>
</dbReference>
<evidence type="ECO:0000313" key="2">
    <source>
        <dbReference type="Proteomes" id="UP001652626"/>
    </source>
</evidence>
<dbReference type="Proteomes" id="UP001652626">
    <property type="component" value="Chromosome 21"/>
</dbReference>
<dbReference type="PANTHER" id="PTHR47027:SF28">
    <property type="entry name" value="ENDONUCLEASE-REVERSE TRANSCRIPTASE"/>
    <property type="match status" value="1"/>
</dbReference>
<name>A0ABM4AT21_VANTA</name>
<feature type="domain" description="Reverse transcriptase" evidence="1">
    <location>
        <begin position="1"/>
        <end position="240"/>
    </location>
</feature>
<dbReference type="InterPro" id="IPR000477">
    <property type="entry name" value="RT_dom"/>
</dbReference>
<evidence type="ECO:0000259" key="1">
    <source>
        <dbReference type="PROSITE" id="PS50878"/>
    </source>
</evidence>
<organism evidence="2 3">
    <name type="scientific">Vanessa tameamea</name>
    <name type="common">Kamehameha butterfly</name>
    <dbReference type="NCBI Taxonomy" id="334116"/>
    <lineage>
        <taxon>Eukaryota</taxon>
        <taxon>Metazoa</taxon>
        <taxon>Ecdysozoa</taxon>
        <taxon>Arthropoda</taxon>
        <taxon>Hexapoda</taxon>
        <taxon>Insecta</taxon>
        <taxon>Pterygota</taxon>
        <taxon>Neoptera</taxon>
        <taxon>Endopterygota</taxon>
        <taxon>Lepidoptera</taxon>
        <taxon>Glossata</taxon>
        <taxon>Ditrysia</taxon>
        <taxon>Papilionoidea</taxon>
        <taxon>Nymphalidae</taxon>
        <taxon>Nymphalinae</taxon>
        <taxon>Vanessa</taxon>
    </lineage>
</organism>
<gene>
    <name evidence="3" type="primary">LOC135193915</name>
</gene>
<sequence length="328" mass="37737">MDSKNHTSDRARAYPTGDAQGSTRLLWEMDKGCRTRTGGCHVRSELEVSGTMDAIFALRQLYEKYRRAYKNLHMVFIDLERAYDRVPREVLWWALKEKGLPGKYVELVRAMYRGSCTYVRLSAGNTEQFSVAVGLHQGSALSPYLFLLIMDALKANIQEEAPWCMLFANDIVLIGEDGLEIQSRLEDWQQKLENVGLKISRTKTEYMFCDFGGLSGLEAIALDGVALPVCSDFRYLGSLIQDDGKIDRTVKHRINTGWMKWRQVTGTICEPRIPLKLKGKIYKTMRWGRLKKRWMDCVKDDMSRKNVTCEMTSDREVWKKKTCCADPK</sequence>
<accession>A0ABM4AT21</accession>